<dbReference type="AlphaFoldDB" id="A0A9D4KBT0"/>
<evidence type="ECO:0000313" key="1">
    <source>
        <dbReference type="EMBL" id="KAH3836619.1"/>
    </source>
</evidence>
<protein>
    <submittedName>
        <fullName evidence="1">Uncharacterized protein</fullName>
    </submittedName>
</protein>
<reference evidence="1" key="1">
    <citation type="journal article" date="2019" name="bioRxiv">
        <title>The Genome of the Zebra Mussel, Dreissena polymorpha: A Resource for Invasive Species Research.</title>
        <authorList>
            <person name="McCartney M.A."/>
            <person name="Auch B."/>
            <person name="Kono T."/>
            <person name="Mallez S."/>
            <person name="Zhang Y."/>
            <person name="Obille A."/>
            <person name="Becker A."/>
            <person name="Abrahante J.E."/>
            <person name="Garbe J."/>
            <person name="Badalamenti J.P."/>
            <person name="Herman A."/>
            <person name="Mangelson H."/>
            <person name="Liachko I."/>
            <person name="Sullivan S."/>
            <person name="Sone E.D."/>
            <person name="Koren S."/>
            <person name="Silverstein K.A.T."/>
            <person name="Beckman K.B."/>
            <person name="Gohl D.M."/>
        </authorList>
    </citation>
    <scope>NUCLEOTIDE SEQUENCE</scope>
    <source>
        <strain evidence="1">Duluth1</strain>
        <tissue evidence="1">Whole animal</tissue>
    </source>
</reference>
<dbReference type="EMBL" id="JAIWYP010000004">
    <property type="protein sequence ID" value="KAH3836619.1"/>
    <property type="molecule type" value="Genomic_DNA"/>
</dbReference>
<keyword evidence="2" id="KW-1185">Reference proteome</keyword>
<gene>
    <name evidence="1" type="ORF">DPMN_109990</name>
</gene>
<proteinExistence type="predicted"/>
<reference evidence="1" key="2">
    <citation type="submission" date="2020-11" db="EMBL/GenBank/DDBJ databases">
        <authorList>
            <person name="McCartney M.A."/>
            <person name="Auch B."/>
            <person name="Kono T."/>
            <person name="Mallez S."/>
            <person name="Becker A."/>
            <person name="Gohl D.M."/>
            <person name="Silverstein K.A.T."/>
            <person name="Koren S."/>
            <person name="Bechman K.B."/>
            <person name="Herman A."/>
            <person name="Abrahante J.E."/>
            <person name="Garbe J."/>
        </authorList>
    </citation>
    <scope>NUCLEOTIDE SEQUENCE</scope>
    <source>
        <strain evidence="1">Duluth1</strain>
        <tissue evidence="1">Whole animal</tissue>
    </source>
</reference>
<evidence type="ECO:0000313" key="2">
    <source>
        <dbReference type="Proteomes" id="UP000828390"/>
    </source>
</evidence>
<sequence>MSLQRLLSMSLYQLLSRSLHPQRSGLGPCTGCCPGPLAVEVSPVAAVQVPTSYAVKVPPYAEIQVPHSTVRFRYLQQLRSRSLQQLRSKYSIRSGPQKGVLSAHFSLT</sequence>
<name>A0A9D4KBT0_DREPO</name>
<accession>A0A9D4KBT0</accession>
<comment type="caution">
    <text evidence="1">The sequence shown here is derived from an EMBL/GenBank/DDBJ whole genome shotgun (WGS) entry which is preliminary data.</text>
</comment>
<dbReference type="Proteomes" id="UP000828390">
    <property type="component" value="Unassembled WGS sequence"/>
</dbReference>
<organism evidence="1 2">
    <name type="scientific">Dreissena polymorpha</name>
    <name type="common">Zebra mussel</name>
    <name type="synonym">Mytilus polymorpha</name>
    <dbReference type="NCBI Taxonomy" id="45954"/>
    <lineage>
        <taxon>Eukaryota</taxon>
        <taxon>Metazoa</taxon>
        <taxon>Spiralia</taxon>
        <taxon>Lophotrochozoa</taxon>
        <taxon>Mollusca</taxon>
        <taxon>Bivalvia</taxon>
        <taxon>Autobranchia</taxon>
        <taxon>Heteroconchia</taxon>
        <taxon>Euheterodonta</taxon>
        <taxon>Imparidentia</taxon>
        <taxon>Neoheterodontei</taxon>
        <taxon>Myida</taxon>
        <taxon>Dreissenoidea</taxon>
        <taxon>Dreissenidae</taxon>
        <taxon>Dreissena</taxon>
    </lineage>
</organism>